<feature type="transmembrane region" description="Helical" evidence="1">
    <location>
        <begin position="100"/>
        <end position="120"/>
    </location>
</feature>
<name>A0A9P4PUT9_9PLEO</name>
<keyword evidence="1" id="KW-1133">Transmembrane helix</keyword>
<dbReference type="EMBL" id="MU001493">
    <property type="protein sequence ID" value="KAF2450841.1"/>
    <property type="molecule type" value="Genomic_DNA"/>
</dbReference>
<dbReference type="AlphaFoldDB" id="A0A9P4PUT9"/>
<dbReference type="Proteomes" id="UP000799764">
    <property type="component" value="Unassembled WGS sequence"/>
</dbReference>
<keyword evidence="1" id="KW-0472">Membrane</keyword>
<organism evidence="2 3">
    <name type="scientific">Karstenula rhodostoma CBS 690.94</name>
    <dbReference type="NCBI Taxonomy" id="1392251"/>
    <lineage>
        <taxon>Eukaryota</taxon>
        <taxon>Fungi</taxon>
        <taxon>Dikarya</taxon>
        <taxon>Ascomycota</taxon>
        <taxon>Pezizomycotina</taxon>
        <taxon>Dothideomycetes</taxon>
        <taxon>Pleosporomycetidae</taxon>
        <taxon>Pleosporales</taxon>
        <taxon>Massarineae</taxon>
        <taxon>Didymosphaeriaceae</taxon>
        <taxon>Karstenula</taxon>
    </lineage>
</organism>
<sequence>MADTHLCKLHFLLQTSRHTPLQWYFWASESIPQLSSTEEQTGDCEISRPTLLRTSLALSTYSLPGRILGSRRRINRLHYNCYQIWLRETSLECRGDGDHGLLPVGLLMTLVSLYIVASIIRTAFVAQIKTTQTLRGARLESVCF</sequence>
<accession>A0A9P4PUT9</accession>
<keyword evidence="1" id="KW-0812">Transmembrane</keyword>
<evidence type="ECO:0000313" key="3">
    <source>
        <dbReference type="Proteomes" id="UP000799764"/>
    </source>
</evidence>
<protein>
    <submittedName>
        <fullName evidence="2">Uncharacterized protein</fullName>
    </submittedName>
</protein>
<gene>
    <name evidence="2" type="ORF">P171DRAFT_147312</name>
</gene>
<evidence type="ECO:0000256" key="1">
    <source>
        <dbReference type="SAM" id="Phobius"/>
    </source>
</evidence>
<reference evidence="2" key="1">
    <citation type="journal article" date="2020" name="Stud. Mycol.">
        <title>101 Dothideomycetes genomes: a test case for predicting lifestyles and emergence of pathogens.</title>
        <authorList>
            <person name="Haridas S."/>
            <person name="Albert R."/>
            <person name="Binder M."/>
            <person name="Bloem J."/>
            <person name="Labutti K."/>
            <person name="Salamov A."/>
            <person name="Andreopoulos B."/>
            <person name="Baker S."/>
            <person name="Barry K."/>
            <person name="Bills G."/>
            <person name="Bluhm B."/>
            <person name="Cannon C."/>
            <person name="Castanera R."/>
            <person name="Culley D."/>
            <person name="Daum C."/>
            <person name="Ezra D."/>
            <person name="Gonzalez J."/>
            <person name="Henrissat B."/>
            <person name="Kuo A."/>
            <person name="Liang C."/>
            <person name="Lipzen A."/>
            <person name="Lutzoni F."/>
            <person name="Magnuson J."/>
            <person name="Mondo S."/>
            <person name="Nolan M."/>
            <person name="Ohm R."/>
            <person name="Pangilinan J."/>
            <person name="Park H.-J."/>
            <person name="Ramirez L."/>
            <person name="Alfaro M."/>
            <person name="Sun H."/>
            <person name="Tritt A."/>
            <person name="Yoshinaga Y."/>
            <person name="Zwiers L.-H."/>
            <person name="Turgeon B."/>
            <person name="Goodwin S."/>
            <person name="Spatafora J."/>
            <person name="Crous P."/>
            <person name="Grigoriev I."/>
        </authorList>
    </citation>
    <scope>NUCLEOTIDE SEQUENCE</scope>
    <source>
        <strain evidence="2">CBS 690.94</strain>
    </source>
</reference>
<proteinExistence type="predicted"/>
<comment type="caution">
    <text evidence="2">The sequence shown here is derived from an EMBL/GenBank/DDBJ whole genome shotgun (WGS) entry which is preliminary data.</text>
</comment>
<keyword evidence="3" id="KW-1185">Reference proteome</keyword>
<evidence type="ECO:0000313" key="2">
    <source>
        <dbReference type="EMBL" id="KAF2450841.1"/>
    </source>
</evidence>